<dbReference type="Proteomes" id="UP000243499">
    <property type="component" value="Chromosome 3"/>
</dbReference>
<protein>
    <submittedName>
        <fullName evidence="1">Uncharacterized protein</fullName>
    </submittedName>
</protein>
<dbReference type="Gramene" id="PVH61868">
    <property type="protein sequence ID" value="PVH61868"/>
    <property type="gene ID" value="PAHAL_3G144900"/>
</dbReference>
<proteinExistence type="predicted"/>
<dbReference type="AlphaFoldDB" id="A0A2T8KI57"/>
<dbReference type="EMBL" id="CM008048">
    <property type="protein sequence ID" value="PVH61868.1"/>
    <property type="molecule type" value="Genomic_DNA"/>
</dbReference>
<evidence type="ECO:0000313" key="1">
    <source>
        <dbReference type="EMBL" id="PVH61868.1"/>
    </source>
</evidence>
<name>A0A2T8KI57_9POAL</name>
<accession>A0A2T8KI57</accession>
<sequence>MCLIALLEFDTSDSFRIKLTFVHKQFHAPPLHRHATNAENRPVQQQLQIISLVKMEPEIRADLCIGDLMHRRWPVLPDPRKGTQTIGKMWHFTSHRVTGEHVAL</sequence>
<gene>
    <name evidence="1" type="ORF">PAHAL_3G144900</name>
</gene>
<organism evidence="1">
    <name type="scientific">Panicum hallii</name>
    <dbReference type="NCBI Taxonomy" id="206008"/>
    <lineage>
        <taxon>Eukaryota</taxon>
        <taxon>Viridiplantae</taxon>
        <taxon>Streptophyta</taxon>
        <taxon>Embryophyta</taxon>
        <taxon>Tracheophyta</taxon>
        <taxon>Spermatophyta</taxon>
        <taxon>Magnoliopsida</taxon>
        <taxon>Liliopsida</taxon>
        <taxon>Poales</taxon>
        <taxon>Poaceae</taxon>
        <taxon>PACMAD clade</taxon>
        <taxon>Panicoideae</taxon>
        <taxon>Panicodae</taxon>
        <taxon>Paniceae</taxon>
        <taxon>Panicinae</taxon>
        <taxon>Panicum</taxon>
        <taxon>Panicum sect. Panicum</taxon>
    </lineage>
</organism>
<reference evidence="1" key="1">
    <citation type="submission" date="2018-04" db="EMBL/GenBank/DDBJ databases">
        <title>WGS assembly of Panicum hallii.</title>
        <authorList>
            <person name="Lovell J."/>
            <person name="Jenkins J."/>
            <person name="Lowry D."/>
            <person name="Mamidi S."/>
            <person name="Sreedasyam A."/>
            <person name="Weng X."/>
            <person name="Barry K."/>
            <person name="Bonette J."/>
            <person name="Campitelli B."/>
            <person name="Daum C."/>
            <person name="Gordon S."/>
            <person name="Gould B."/>
            <person name="Lipzen A."/>
            <person name="Macqueen A."/>
            <person name="Palacio-Mejia J."/>
            <person name="Plott C."/>
            <person name="Shakirov E."/>
            <person name="Shu S."/>
            <person name="Yoshinaga Y."/>
            <person name="Zane M."/>
            <person name="Rokhsar D."/>
            <person name="Grimwood J."/>
            <person name="Schmutz J."/>
            <person name="Juenger T."/>
        </authorList>
    </citation>
    <scope>NUCLEOTIDE SEQUENCE [LARGE SCALE GENOMIC DNA]</scope>
    <source>
        <strain evidence="1">FIL2</strain>
    </source>
</reference>